<accession>A0A6A5XXC2</accession>
<dbReference type="GeneID" id="54289230"/>
<dbReference type="AlphaFoldDB" id="A0A6A5XXC2"/>
<reference evidence="2" key="1">
    <citation type="journal article" date="2020" name="Stud. Mycol.">
        <title>101 Dothideomycetes genomes: a test case for predicting lifestyles and emergence of pathogens.</title>
        <authorList>
            <person name="Haridas S."/>
            <person name="Albert R."/>
            <person name="Binder M."/>
            <person name="Bloem J."/>
            <person name="Labutti K."/>
            <person name="Salamov A."/>
            <person name="Andreopoulos B."/>
            <person name="Baker S."/>
            <person name="Barry K."/>
            <person name="Bills G."/>
            <person name="Bluhm B."/>
            <person name="Cannon C."/>
            <person name="Castanera R."/>
            <person name="Culley D."/>
            <person name="Daum C."/>
            <person name="Ezra D."/>
            <person name="Gonzalez J."/>
            <person name="Henrissat B."/>
            <person name="Kuo A."/>
            <person name="Liang C."/>
            <person name="Lipzen A."/>
            <person name="Lutzoni F."/>
            <person name="Magnuson J."/>
            <person name="Mondo S."/>
            <person name="Nolan M."/>
            <person name="Ohm R."/>
            <person name="Pangilinan J."/>
            <person name="Park H.-J."/>
            <person name="Ramirez L."/>
            <person name="Alfaro M."/>
            <person name="Sun H."/>
            <person name="Tritt A."/>
            <person name="Yoshinaga Y."/>
            <person name="Zwiers L.-H."/>
            <person name="Turgeon B."/>
            <person name="Goodwin S."/>
            <person name="Spatafora J."/>
            <person name="Crous P."/>
            <person name="Grigoriev I."/>
        </authorList>
    </citation>
    <scope>NUCLEOTIDE SEQUENCE</scope>
    <source>
        <strain evidence="2">CBS 175.79</strain>
    </source>
</reference>
<gene>
    <name evidence="2" type="ORF">BU24DRAFT_460639</name>
</gene>
<organism evidence="2 3">
    <name type="scientific">Aaosphaeria arxii CBS 175.79</name>
    <dbReference type="NCBI Taxonomy" id="1450172"/>
    <lineage>
        <taxon>Eukaryota</taxon>
        <taxon>Fungi</taxon>
        <taxon>Dikarya</taxon>
        <taxon>Ascomycota</taxon>
        <taxon>Pezizomycotina</taxon>
        <taxon>Dothideomycetes</taxon>
        <taxon>Pleosporomycetidae</taxon>
        <taxon>Pleosporales</taxon>
        <taxon>Pleosporales incertae sedis</taxon>
        <taxon>Aaosphaeria</taxon>
    </lineage>
</organism>
<proteinExistence type="predicted"/>
<feature type="region of interest" description="Disordered" evidence="1">
    <location>
        <begin position="119"/>
        <end position="145"/>
    </location>
</feature>
<sequence>MPFTHLFSSKAKKPLRGIAPPQARHLPHICRDFAWTSKLIRRDVKNLCRAGKNKAKAKVKQMFASNNNPAIITNTTEATDLFEPSESFQLITASESTTSTESIAPTEYYTATESIAPTESTIPTEPTESIKYTESAESTKSTKSTKSIELMLPELPLAQIISLCPASMTNITVPKRAVAVQKKPSLHMQKASMSSTETTQTEIFSMKINSSECSVATTAGTITTKAEVSNDLTICIPECGSLHKYLRQLFVPWCEATPRDDSHAERWLNRGTRLVLDTIIEQASSNNSFDLLRGDQAHEDGADFILGLDRLITTHGGHDILAMLQYAQVMASLAAPAESHKDTCSCVGTINSNAAVPPVLLWAAVLVGLKDRAITRDIVAVILGLAWPEVDANMMISKIGNPANRWWNSDEVDEVRQRLRRVLSPEVEALFN</sequence>
<evidence type="ECO:0000313" key="3">
    <source>
        <dbReference type="Proteomes" id="UP000799778"/>
    </source>
</evidence>
<keyword evidence="3" id="KW-1185">Reference proteome</keyword>
<dbReference type="RefSeq" id="XP_033385958.1">
    <property type="nucleotide sequence ID" value="XM_033531833.1"/>
</dbReference>
<evidence type="ECO:0000313" key="2">
    <source>
        <dbReference type="EMBL" id="KAF2017619.1"/>
    </source>
</evidence>
<dbReference type="Proteomes" id="UP000799778">
    <property type="component" value="Unassembled WGS sequence"/>
</dbReference>
<name>A0A6A5XXC2_9PLEO</name>
<evidence type="ECO:0000256" key="1">
    <source>
        <dbReference type="SAM" id="MobiDB-lite"/>
    </source>
</evidence>
<dbReference type="EMBL" id="ML978068">
    <property type="protein sequence ID" value="KAF2017619.1"/>
    <property type="molecule type" value="Genomic_DNA"/>
</dbReference>
<protein>
    <submittedName>
        <fullName evidence="2">Uncharacterized protein</fullName>
    </submittedName>
</protein>